<proteinExistence type="inferred from homology"/>
<evidence type="ECO:0000256" key="9">
    <source>
        <dbReference type="SAM" id="Phobius"/>
    </source>
</evidence>
<name>A0AAE9SKR7_9SPIR</name>
<dbReference type="Pfam" id="PF02743">
    <property type="entry name" value="dCache_1"/>
    <property type="match status" value="1"/>
</dbReference>
<evidence type="ECO:0000313" key="12">
    <source>
        <dbReference type="EMBL" id="UTY34517.1"/>
    </source>
</evidence>
<dbReference type="GO" id="GO:0004888">
    <property type="term" value="F:transmembrane signaling receptor activity"/>
    <property type="evidence" value="ECO:0007669"/>
    <property type="project" value="TreeGrafter"/>
</dbReference>
<keyword evidence="6 9" id="KW-0472">Membrane</keyword>
<sequence length="699" mass="75993">MSKTKRFSLFSKFMAIFGLLILIISIILSFFSIRIARKAVIEKVETHLIDKAADTAEIVDGRISIFFQVLEDIAQEPILKDPAVSYQEKTKYLEKAVSSNEKIEQLNLYGLSGVRTTNDGTIVDVHDREWFKSASAGNKFISEPLLSRSLNKFTIILALPLYDNNHNMLGVLNCVVDAKHLSNLISDIVVGKTGYCFIIGSTGTIVALQDFDKVTNMVNILKMSETDKSLESLASFEKTALENNTSSVGFYEYEGVSKIASYATMKTTNWKVIINAPVNEFMKTVNSLRLSLMGLTAIILVGAFILIYFDTRYIIKPIKKVVNALKNIAHGEGDLTVRLPINGNDEITDLSEYFNQTISKIGSSIKTVGASSEEMTSIGSELASNMTETASAVHQISANIDGVKQQALTQAASVTETAATIEEIIRTIKQLNGSIENQAASVAESSSAIEQMVGNIASITQTLGKTDDVIKTLASATADGKETIVNSNSVTQKIAEESGSLLEASSVIQHIASQTNLLAMNAAIEAAHAGEAGKGFAVVADEIRKLAEESSTQGKTITSTLKVLSGEIEALSTSSKTAEERFNTIFALSEQVKTMSQNLTNAMREQENGSKEVLTAIRDINMVTNQVNDGSAEMLRGGENVAQEMQKLDELTRVITDSMNEMAIGARQINNAVQEVNEISQKNKHSIENLANEVKKFKV</sequence>
<dbReference type="SUPFAM" id="SSF58104">
    <property type="entry name" value="Methyl-accepting chemotaxis protein (MCP) signaling domain"/>
    <property type="match status" value="2"/>
</dbReference>
<evidence type="ECO:0000256" key="2">
    <source>
        <dbReference type="ARBA" id="ARBA00022475"/>
    </source>
</evidence>
<feature type="transmembrane region" description="Helical" evidence="9">
    <location>
        <begin position="290"/>
        <end position="309"/>
    </location>
</feature>
<accession>A0AAE9SKR7</accession>
<dbReference type="SUPFAM" id="SSF103190">
    <property type="entry name" value="Sensory domain-like"/>
    <property type="match status" value="1"/>
</dbReference>
<dbReference type="InterPro" id="IPR051310">
    <property type="entry name" value="MCP_chemotaxis"/>
</dbReference>
<dbReference type="PROSITE" id="PS50885">
    <property type="entry name" value="HAMP"/>
    <property type="match status" value="1"/>
</dbReference>
<dbReference type="InterPro" id="IPR003660">
    <property type="entry name" value="HAMP_dom"/>
</dbReference>
<evidence type="ECO:0000256" key="6">
    <source>
        <dbReference type="ARBA" id="ARBA00023136"/>
    </source>
</evidence>
<keyword evidence="4 9" id="KW-0812">Transmembrane</keyword>
<gene>
    <name evidence="12" type="ORF">E4N74_11260</name>
</gene>
<dbReference type="PROSITE" id="PS50111">
    <property type="entry name" value="CHEMOTAXIS_TRANSDUC_2"/>
    <property type="match status" value="1"/>
</dbReference>
<feature type="transmembrane region" description="Helical" evidence="9">
    <location>
        <begin position="12"/>
        <end position="33"/>
    </location>
</feature>
<comment type="similarity">
    <text evidence="7">Belongs to the methyl-accepting chemotaxis (MCP) protein family.</text>
</comment>
<feature type="domain" description="HAMP" evidence="11">
    <location>
        <begin position="312"/>
        <end position="366"/>
    </location>
</feature>
<dbReference type="Gene3D" id="6.10.340.10">
    <property type="match status" value="1"/>
</dbReference>
<dbReference type="GO" id="GO:0006935">
    <property type="term" value="P:chemotaxis"/>
    <property type="evidence" value="ECO:0007669"/>
    <property type="project" value="UniProtKB-KW"/>
</dbReference>
<dbReference type="SMART" id="SM00283">
    <property type="entry name" value="MA"/>
    <property type="match status" value="1"/>
</dbReference>
<dbReference type="InterPro" id="IPR029151">
    <property type="entry name" value="Sensor-like_sf"/>
</dbReference>
<dbReference type="PANTHER" id="PTHR43531">
    <property type="entry name" value="PROTEIN ICFG"/>
    <property type="match status" value="1"/>
</dbReference>
<evidence type="ECO:0000256" key="3">
    <source>
        <dbReference type="ARBA" id="ARBA00022500"/>
    </source>
</evidence>
<dbReference type="AlphaFoldDB" id="A0AAE9SKR7"/>
<dbReference type="Gene3D" id="3.30.450.20">
    <property type="entry name" value="PAS domain"/>
    <property type="match status" value="1"/>
</dbReference>
<protein>
    <submittedName>
        <fullName evidence="12">Methyl-accepting chemotaxis protein</fullName>
    </submittedName>
</protein>
<evidence type="ECO:0000259" key="10">
    <source>
        <dbReference type="PROSITE" id="PS50111"/>
    </source>
</evidence>
<keyword evidence="5 9" id="KW-1133">Transmembrane helix</keyword>
<reference evidence="12" key="1">
    <citation type="submission" date="2019-04" db="EMBL/GenBank/DDBJ databases">
        <title>Whole genome sequencing of oral phylogroup 2 treponemes.</title>
        <authorList>
            <person name="Chan Y."/>
            <person name="Zeng H.H."/>
            <person name="Yu X.L."/>
            <person name="Leung W.K."/>
            <person name="Watt R.M."/>
        </authorList>
    </citation>
    <scope>NUCLEOTIDE SEQUENCE</scope>
    <source>
        <strain evidence="12">OMZ 835</strain>
    </source>
</reference>
<evidence type="ECO:0000256" key="4">
    <source>
        <dbReference type="ARBA" id="ARBA00022692"/>
    </source>
</evidence>
<dbReference type="CDD" id="cd12912">
    <property type="entry name" value="PDC2_MCP_like"/>
    <property type="match status" value="1"/>
</dbReference>
<keyword evidence="8" id="KW-0807">Transducer</keyword>
<dbReference type="Gene3D" id="1.10.287.950">
    <property type="entry name" value="Methyl-accepting chemotaxis protein"/>
    <property type="match status" value="1"/>
</dbReference>
<dbReference type="SMART" id="SM00304">
    <property type="entry name" value="HAMP"/>
    <property type="match status" value="1"/>
</dbReference>
<dbReference type="GO" id="GO:0007165">
    <property type="term" value="P:signal transduction"/>
    <property type="evidence" value="ECO:0007669"/>
    <property type="project" value="UniProtKB-KW"/>
</dbReference>
<evidence type="ECO:0000256" key="1">
    <source>
        <dbReference type="ARBA" id="ARBA00004651"/>
    </source>
</evidence>
<dbReference type="EMBL" id="CP038804">
    <property type="protein sequence ID" value="UTY34517.1"/>
    <property type="molecule type" value="Genomic_DNA"/>
</dbReference>
<evidence type="ECO:0000256" key="7">
    <source>
        <dbReference type="ARBA" id="ARBA00029447"/>
    </source>
</evidence>
<organism evidence="12 13">
    <name type="scientific">Treponema putidum</name>
    <dbReference type="NCBI Taxonomy" id="221027"/>
    <lineage>
        <taxon>Bacteria</taxon>
        <taxon>Pseudomonadati</taxon>
        <taxon>Spirochaetota</taxon>
        <taxon>Spirochaetia</taxon>
        <taxon>Spirochaetales</taxon>
        <taxon>Treponemataceae</taxon>
        <taxon>Treponema</taxon>
    </lineage>
</organism>
<evidence type="ECO:0000256" key="5">
    <source>
        <dbReference type="ARBA" id="ARBA00022989"/>
    </source>
</evidence>
<keyword evidence="2" id="KW-1003">Cell membrane</keyword>
<evidence type="ECO:0000313" key="13">
    <source>
        <dbReference type="Proteomes" id="UP001058682"/>
    </source>
</evidence>
<dbReference type="PANTHER" id="PTHR43531:SF11">
    <property type="entry name" value="METHYL-ACCEPTING CHEMOTAXIS PROTEIN 3"/>
    <property type="match status" value="1"/>
</dbReference>
<dbReference type="RefSeq" id="WP_255817719.1">
    <property type="nucleotide sequence ID" value="NZ_CP038803.1"/>
</dbReference>
<dbReference type="CDD" id="cd12914">
    <property type="entry name" value="PDC1_DGC_like"/>
    <property type="match status" value="1"/>
</dbReference>
<dbReference type="Proteomes" id="UP001058682">
    <property type="component" value="Chromosome"/>
</dbReference>
<evidence type="ECO:0000256" key="8">
    <source>
        <dbReference type="PROSITE-ProRule" id="PRU00284"/>
    </source>
</evidence>
<dbReference type="Pfam" id="PF00672">
    <property type="entry name" value="HAMP"/>
    <property type="match status" value="1"/>
</dbReference>
<dbReference type="InterPro" id="IPR033479">
    <property type="entry name" value="dCache_1"/>
</dbReference>
<keyword evidence="3" id="KW-0145">Chemotaxis</keyword>
<dbReference type="CDD" id="cd06225">
    <property type="entry name" value="HAMP"/>
    <property type="match status" value="1"/>
</dbReference>
<dbReference type="InterPro" id="IPR004089">
    <property type="entry name" value="MCPsignal_dom"/>
</dbReference>
<dbReference type="GO" id="GO:0005886">
    <property type="term" value="C:plasma membrane"/>
    <property type="evidence" value="ECO:0007669"/>
    <property type="project" value="UniProtKB-SubCell"/>
</dbReference>
<feature type="domain" description="Methyl-accepting transducer" evidence="10">
    <location>
        <begin position="413"/>
        <end position="642"/>
    </location>
</feature>
<dbReference type="Pfam" id="PF00015">
    <property type="entry name" value="MCPsignal"/>
    <property type="match status" value="1"/>
</dbReference>
<evidence type="ECO:0000259" key="11">
    <source>
        <dbReference type="PROSITE" id="PS50885"/>
    </source>
</evidence>
<comment type="subcellular location">
    <subcellularLocation>
        <location evidence="1">Cell membrane</location>
        <topology evidence="1">Multi-pass membrane protein</topology>
    </subcellularLocation>
</comment>